<dbReference type="PANTHER" id="PTHR18640">
    <property type="entry name" value="SOLUTE CARRIER FAMILY 10 MEMBER 7"/>
    <property type="match status" value="1"/>
</dbReference>
<comment type="subcellular location">
    <subcellularLocation>
        <location evidence="3">Membrane</location>
        <topology evidence="3">Multi-pass membrane protein</topology>
    </subcellularLocation>
    <subcellularLocation>
        <location evidence="2">Plastid</location>
        <location evidence="2">Chloroplast envelope</location>
    </subcellularLocation>
</comment>
<feature type="transmembrane region" description="Helical" evidence="14">
    <location>
        <begin position="244"/>
        <end position="262"/>
    </location>
</feature>
<keyword evidence="9" id="KW-0809">Transit peptide</keyword>
<evidence type="ECO:0000256" key="6">
    <source>
        <dbReference type="ARBA" id="ARBA00022528"/>
    </source>
</evidence>
<dbReference type="FunFam" id="1.20.1530.20:FF:000021">
    <property type="entry name" value="Probable sodium/metabolite cotransporter BASS4, chloroplastic"/>
    <property type="match status" value="1"/>
</dbReference>
<organism evidence="15 16">
    <name type="scientific">Punica granatum</name>
    <name type="common">Pomegranate</name>
    <dbReference type="NCBI Taxonomy" id="22663"/>
    <lineage>
        <taxon>Eukaryota</taxon>
        <taxon>Viridiplantae</taxon>
        <taxon>Streptophyta</taxon>
        <taxon>Embryophyta</taxon>
        <taxon>Tracheophyta</taxon>
        <taxon>Spermatophyta</taxon>
        <taxon>Magnoliopsida</taxon>
        <taxon>eudicotyledons</taxon>
        <taxon>Gunneridae</taxon>
        <taxon>Pentapetalae</taxon>
        <taxon>rosids</taxon>
        <taxon>malvids</taxon>
        <taxon>Myrtales</taxon>
        <taxon>Lythraceae</taxon>
        <taxon>Punica</taxon>
    </lineage>
</organism>
<keyword evidence="15" id="KW-1185">Reference proteome</keyword>
<dbReference type="InterPro" id="IPR016833">
    <property type="entry name" value="Put_Na-Bile_cotransptr"/>
</dbReference>
<comment type="similarity">
    <text evidence="4">Belongs to the bile acid:sodium symporter (BASS) (TC 2.A.28) family.</text>
</comment>
<dbReference type="Proteomes" id="UP000515151">
    <property type="component" value="Chromosome 8"/>
</dbReference>
<evidence type="ECO:0000313" key="15">
    <source>
        <dbReference type="Proteomes" id="UP000515151"/>
    </source>
</evidence>
<dbReference type="PANTHER" id="PTHR18640:SF10">
    <property type="entry name" value="SODIUM_METABOLITE COTRANSPORTER BASS4, CHLOROPLASTIC-RELATED"/>
    <property type="match status" value="1"/>
</dbReference>
<dbReference type="GO" id="GO:0009941">
    <property type="term" value="C:chloroplast envelope"/>
    <property type="evidence" value="ECO:0007669"/>
    <property type="project" value="UniProtKB-SubCell"/>
</dbReference>
<keyword evidence="10 14" id="KW-1133">Transmembrane helix</keyword>
<keyword evidence="11 14" id="KW-0472">Membrane</keyword>
<evidence type="ECO:0000313" key="16">
    <source>
        <dbReference type="RefSeq" id="XP_031372596.1"/>
    </source>
</evidence>
<evidence type="ECO:0000256" key="5">
    <source>
        <dbReference type="ARBA" id="ARBA00022448"/>
    </source>
</evidence>
<dbReference type="Gene3D" id="1.20.1530.20">
    <property type="match status" value="1"/>
</dbReference>
<feature type="transmembrane region" description="Helical" evidence="14">
    <location>
        <begin position="209"/>
        <end position="232"/>
    </location>
</feature>
<proteinExistence type="inferred from homology"/>
<evidence type="ECO:0000256" key="9">
    <source>
        <dbReference type="ARBA" id="ARBA00022946"/>
    </source>
</evidence>
<dbReference type="GeneID" id="116187797"/>
<feature type="transmembrane region" description="Helical" evidence="14">
    <location>
        <begin position="310"/>
        <end position="332"/>
    </location>
</feature>
<accession>A0A6P8BS66</accession>
<reference evidence="15" key="1">
    <citation type="journal article" date="2020" name="Plant Biotechnol. J.">
        <title>The pomegranate (Punica granatum L.) draft genome dissects genetic divergence between soft- and hard-seeded cultivars.</title>
        <authorList>
            <person name="Luo X."/>
            <person name="Li H."/>
            <person name="Wu Z."/>
            <person name="Yao W."/>
            <person name="Zhao P."/>
            <person name="Cao D."/>
            <person name="Yu H."/>
            <person name="Li K."/>
            <person name="Poudel K."/>
            <person name="Zhao D."/>
            <person name="Zhang F."/>
            <person name="Xia X."/>
            <person name="Chen L."/>
            <person name="Wang Q."/>
            <person name="Jing D."/>
            <person name="Cao S."/>
        </authorList>
    </citation>
    <scope>NUCLEOTIDE SEQUENCE [LARGE SCALE GENOMIC DNA]</scope>
    <source>
        <strain evidence="15">cv. Tunisia</strain>
    </source>
</reference>
<feature type="transmembrane region" description="Helical" evidence="14">
    <location>
        <begin position="177"/>
        <end position="197"/>
    </location>
</feature>
<evidence type="ECO:0000256" key="11">
    <source>
        <dbReference type="ARBA" id="ARBA00023136"/>
    </source>
</evidence>
<evidence type="ECO:0000256" key="13">
    <source>
        <dbReference type="ARBA" id="ARBA00076034"/>
    </source>
</evidence>
<evidence type="ECO:0000256" key="8">
    <source>
        <dbReference type="ARBA" id="ARBA00022692"/>
    </source>
</evidence>
<dbReference type="InterPro" id="IPR038770">
    <property type="entry name" value="Na+/solute_symporter_sf"/>
</dbReference>
<dbReference type="GO" id="GO:0016020">
    <property type="term" value="C:membrane"/>
    <property type="evidence" value="ECO:0007669"/>
    <property type="project" value="UniProtKB-SubCell"/>
</dbReference>
<name>A0A6P8BS66_PUNGR</name>
<evidence type="ECO:0000256" key="1">
    <source>
        <dbReference type="ARBA" id="ARBA00003198"/>
    </source>
</evidence>
<evidence type="ECO:0000256" key="4">
    <source>
        <dbReference type="ARBA" id="ARBA00006528"/>
    </source>
</evidence>
<sequence>MAGTLQNLLICINPSQTRRFSCRSSQLAHRPVLSGRSVAVGQSRLTSRPVRACQPSNQVDGDGYQAASRTPTSARALTWSKPLLSFASNNFLPLALIGGVALGLANPGLGCLADKYFLSKFSTFGIFVISGLTLRSGEIGAASEAWPVGIFGLVSILLLTPYFSKLILQIQLHPQEFVTGLAIFSCMPTTLSSGVALTQLAGGNSALALAMTVISNLLGILIVPFSISKFIADGVGVTVPTEQLLRSLVLTLLIPLILGKVLRESIKGLAEFVDAKKKLFSKISAIFLSLVPWIQVSRSSTLLLMVKPTVFLVAIAMGTALHLILLAFNAVAIKCLSTVSGGNQSVFAKKDNADAALLVASQKTLPVMVAVVEQLGGAFGESGLLVLPCVAAHLIQIIMDSFLVNFWLRKDLSADGLKVA</sequence>
<protein>
    <recommendedName>
        <fullName evidence="12">Probable sodium/metabolite cotransporter BASS4, chloroplastic</fullName>
    </recommendedName>
    <alternativeName>
        <fullName evidence="13">Bile acid-sodium symporter family protein 4</fullName>
    </alternativeName>
</protein>
<feature type="transmembrane region" description="Helical" evidence="14">
    <location>
        <begin position="83"/>
        <end position="104"/>
    </location>
</feature>
<feature type="transmembrane region" description="Helical" evidence="14">
    <location>
        <begin position="146"/>
        <end position="165"/>
    </location>
</feature>
<keyword evidence="7" id="KW-0934">Plastid</keyword>
<evidence type="ECO:0000256" key="10">
    <source>
        <dbReference type="ARBA" id="ARBA00022989"/>
    </source>
</evidence>
<evidence type="ECO:0000256" key="14">
    <source>
        <dbReference type="SAM" id="Phobius"/>
    </source>
</evidence>
<evidence type="ECO:0000256" key="12">
    <source>
        <dbReference type="ARBA" id="ARBA00067138"/>
    </source>
</evidence>
<evidence type="ECO:0000256" key="2">
    <source>
        <dbReference type="ARBA" id="ARBA00004119"/>
    </source>
</evidence>
<dbReference type="AlphaFoldDB" id="A0A6P8BS66"/>
<keyword evidence="6" id="KW-0150">Chloroplast</keyword>
<keyword evidence="5" id="KW-0813">Transport</keyword>
<reference evidence="16" key="2">
    <citation type="submission" date="2025-08" db="UniProtKB">
        <authorList>
            <consortium name="RefSeq"/>
        </authorList>
    </citation>
    <scope>IDENTIFICATION</scope>
    <source>
        <tissue evidence="16">Leaf</tissue>
    </source>
</reference>
<feature type="transmembrane region" description="Helical" evidence="14">
    <location>
        <begin position="283"/>
        <end position="304"/>
    </location>
</feature>
<evidence type="ECO:0000256" key="7">
    <source>
        <dbReference type="ARBA" id="ARBA00022640"/>
    </source>
</evidence>
<dbReference type="OrthoDB" id="188035at2759"/>
<keyword evidence="8 14" id="KW-0812">Transmembrane</keyword>
<dbReference type="Pfam" id="PF13593">
    <property type="entry name" value="SBF_like"/>
    <property type="match status" value="1"/>
</dbReference>
<dbReference type="RefSeq" id="XP_031372596.1">
    <property type="nucleotide sequence ID" value="XM_031516736.1"/>
</dbReference>
<comment type="function">
    <text evidence="1">May function as sodium-coupled metabolite transporter across the chloroplast envelope.</text>
</comment>
<gene>
    <name evidence="16" type="primary">LOC116187797</name>
</gene>
<evidence type="ECO:0000256" key="3">
    <source>
        <dbReference type="ARBA" id="ARBA00004141"/>
    </source>
</evidence>